<accession>A0A3Q8X8I4</accession>
<dbReference type="InterPro" id="IPR035930">
    <property type="entry name" value="FomD-like_sf"/>
</dbReference>
<dbReference type="AlphaFoldDB" id="A0A3Q8X8I4"/>
<dbReference type="InterPro" id="IPR007295">
    <property type="entry name" value="DUF402"/>
</dbReference>
<reference evidence="3" key="1">
    <citation type="submission" date="2018-12" db="EMBL/GenBank/DDBJ databases">
        <title>Genome sequence of Peanibacillus sp.</title>
        <authorList>
            <person name="Subramani G."/>
            <person name="Srinivasan S."/>
            <person name="Kim M.K."/>
        </authorList>
    </citation>
    <scope>NUCLEOTIDE SEQUENCE [LARGE SCALE GENOMIC DNA]</scope>
    <source>
        <strain evidence="3">18JY67-1</strain>
    </source>
</reference>
<proteinExistence type="predicted"/>
<keyword evidence="3" id="KW-1185">Reference proteome</keyword>
<dbReference type="Gene3D" id="2.40.380.10">
    <property type="entry name" value="FomD-like"/>
    <property type="match status" value="1"/>
</dbReference>
<protein>
    <recommendedName>
        <fullName evidence="1">DUF402 domain-containing protein</fullName>
    </recommendedName>
</protein>
<dbReference type="OrthoDB" id="2064617at2"/>
<dbReference type="RefSeq" id="WP_126018966.1">
    <property type="nucleotide sequence ID" value="NZ_CP034437.1"/>
</dbReference>
<dbReference type="EMBL" id="CP034437">
    <property type="protein sequence ID" value="AZN42885.1"/>
    <property type="molecule type" value="Genomic_DNA"/>
</dbReference>
<dbReference type="Pfam" id="PF04167">
    <property type="entry name" value="DUF402"/>
    <property type="match status" value="1"/>
</dbReference>
<name>A0A3Q8X8I4_9BACL</name>
<gene>
    <name evidence="2" type="ORF">EJC50_26720</name>
</gene>
<organism evidence="2 3">
    <name type="scientific">Paenibacillus albus</name>
    <dbReference type="NCBI Taxonomy" id="2495582"/>
    <lineage>
        <taxon>Bacteria</taxon>
        <taxon>Bacillati</taxon>
        <taxon>Bacillota</taxon>
        <taxon>Bacilli</taxon>
        <taxon>Bacillales</taxon>
        <taxon>Paenibacillaceae</taxon>
        <taxon>Paenibacillus</taxon>
    </lineage>
</organism>
<feature type="domain" description="DUF402" evidence="1">
    <location>
        <begin position="70"/>
        <end position="163"/>
    </location>
</feature>
<evidence type="ECO:0000313" key="3">
    <source>
        <dbReference type="Proteomes" id="UP000272528"/>
    </source>
</evidence>
<evidence type="ECO:0000313" key="2">
    <source>
        <dbReference type="EMBL" id="AZN42885.1"/>
    </source>
</evidence>
<dbReference type="Proteomes" id="UP000272528">
    <property type="component" value="Chromosome"/>
</dbReference>
<evidence type="ECO:0000259" key="1">
    <source>
        <dbReference type="Pfam" id="PF04167"/>
    </source>
</evidence>
<dbReference type="SUPFAM" id="SSF159234">
    <property type="entry name" value="FomD-like"/>
    <property type="match status" value="1"/>
</dbReference>
<dbReference type="KEGG" id="palb:EJC50_26720"/>
<sequence length="184" mass="21764">MDLRIFWNHVGREHGGLNYTDDIRKNAPEVIQQALELKVQRARGYRNRFIRYDESTLIELPAPDSRDNFIIIYCIDRGLQFSMNFKPRYLWWLIDVVEIQEVQPGFFCVYDLFIDIAVNVDGSYQVMDMDEFEYALSLGVMTSEQVSRSLKSLHSALTELNSRTFPDDRLKRIHEQYMKQKVTP</sequence>